<protein>
    <submittedName>
        <fullName evidence="2">Radical SAM protein with 4Fe4S-binding SPASM domain</fullName>
    </submittedName>
</protein>
<sequence length="155" mass="16599">MPTGRGTALLDIGDARWREVAERCMALRDAYAGRLEITTHLAQQILVDPCVAGLPGFVGCQAARGQGAVTATGDVLPCVLLPVPMGNIRQRPFAEIWRDSPVAARLRDRASLSGACGSCALRERCGGCRAVAYARTGDYLAPDPRCWLPDHETHG</sequence>
<name>A0A2T0RJR4_9ACTN</name>
<reference evidence="2 3" key="1">
    <citation type="submission" date="2018-03" db="EMBL/GenBank/DDBJ databases">
        <title>Genomic Encyclopedia of Archaeal and Bacterial Type Strains, Phase II (KMG-II): from individual species to whole genera.</title>
        <authorList>
            <person name="Goeker M."/>
        </authorList>
    </citation>
    <scope>NUCLEOTIDE SEQUENCE [LARGE SCALE GENOMIC DNA]</scope>
    <source>
        <strain evidence="2 3">DSM 45348</strain>
    </source>
</reference>
<organism evidence="2 3">
    <name type="scientific">Pseudosporangium ferrugineum</name>
    <dbReference type="NCBI Taxonomy" id="439699"/>
    <lineage>
        <taxon>Bacteria</taxon>
        <taxon>Bacillati</taxon>
        <taxon>Actinomycetota</taxon>
        <taxon>Actinomycetes</taxon>
        <taxon>Micromonosporales</taxon>
        <taxon>Micromonosporaceae</taxon>
        <taxon>Pseudosporangium</taxon>
    </lineage>
</organism>
<dbReference type="InterPro" id="IPR023885">
    <property type="entry name" value="4Fe4S-binding_SPASM_dom"/>
</dbReference>
<dbReference type="PANTHER" id="PTHR11228:SF7">
    <property type="entry name" value="PQQA PEPTIDE CYCLASE"/>
    <property type="match status" value="1"/>
</dbReference>
<evidence type="ECO:0000313" key="3">
    <source>
        <dbReference type="Proteomes" id="UP000239209"/>
    </source>
</evidence>
<accession>A0A2T0RJR4</accession>
<dbReference type="SUPFAM" id="SSF102114">
    <property type="entry name" value="Radical SAM enzymes"/>
    <property type="match status" value="1"/>
</dbReference>
<gene>
    <name evidence="2" type="ORF">CLV70_12081</name>
</gene>
<dbReference type="InterPro" id="IPR013785">
    <property type="entry name" value="Aldolase_TIM"/>
</dbReference>
<dbReference type="InterPro" id="IPR050377">
    <property type="entry name" value="Radical_SAM_PqqE_MftC-like"/>
</dbReference>
<dbReference type="EMBL" id="PVZG01000020">
    <property type="protein sequence ID" value="PRY21371.1"/>
    <property type="molecule type" value="Genomic_DNA"/>
</dbReference>
<dbReference type="PANTHER" id="PTHR11228">
    <property type="entry name" value="RADICAL SAM DOMAIN PROTEIN"/>
    <property type="match status" value="1"/>
</dbReference>
<dbReference type="CDD" id="cd21123">
    <property type="entry name" value="SPASM_MftC-like"/>
    <property type="match status" value="1"/>
</dbReference>
<proteinExistence type="predicted"/>
<dbReference type="RefSeq" id="WP_211303965.1">
    <property type="nucleotide sequence ID" value="NZ_PVZG01000020.1"/>
</dbReference>
<dbReference type="AlphaFoldDB" id="A0A2T0RJR4"/>
<keyword evidence="3" id="KW-1185">Reference proteome</keyword>
<dbReference type="NCBIfam" id="TIGR04085">
    <property type="entry name" value="rSAM_more_4Fe4S"/>
    <property type="match status" value="1"/>
</dbReference>
<comment type="caution">
    <text evidence="2">The sequence shown here is derived from an EMBL/GenBank/DDBJ whole genome shotgun (WGS) entry which is preliminary data.</text>
</comment>
<dbReference type="Pfam" id="PF13186">
    <property type="entry name" value="SPASM"/>
    <property type="match status" value="1"/>
</dbReference>
<dbReference type="Gene3D" id="3.20.20.70">
    <property type="entry name" value="Aldolase class I"/>
    <property type="match status" value="1"/>
</dbReference>
<dbReference type="Proteomes" id="UP000239209">
    <property type="component" value="Unassembled WGS sequence"/>
</dbReference>
<feature type="domain" description="4Fe4S-binding SPASM" evidence="1">
    <location>
        <begin position="60"/>
        <end position="119"/>
    </location>
</feature>
<dbReference type="InterPro" id="IPR058240">
    <property type="entry name" value="rSAM_sf"/>
</dbReference>
<evidence type="ECO:0000259" key="1">
    <source>
        <dbReference type="Pfam" id="PF13186"/>
    </source>
</evidence>
<evidence type="ECO:0000313" key="2">
    <source>
        <dbReference type="EMBL" id="PRY21371.1"/>
    </source>
</evidence>